<feature type="chain" id="PRO_5021698925" description="Secreted protein" evidence="1">
    <location>
        <begin position="21"/>
        <end position="104"/>
    </location>
</feature>
<sequence length="104" mass="11265">MRKLLPALMFLTMSCAAANAGSFSAPEISASRTTAPMSLIQYSGNSNTITNDRPQRPQRYVCVVPPAQSDNRNRPYVCRANPGRVGETCRCSNVVGSGRLDLDD</sequence>
<accession>A0A561R3N3</accession>
<dbReference type="RefSeq" id="WP_145635618.1">
    <property type="nucleotide sequence ID" value="NZ_VIWP01000002.1"/>
</dbReference>
<organism evidence="2 3">
    <name type="scientific">Neorhizobium alkalisoli</name>
    <dbReference type="NCBI Taxonomy" id="528178"/>
    <lineage>
        <taxon>Bacteria</taxon>
        <taxon>Pseudomonadati</taxon>
        <taxon>Pseudomonadota</taxon>
        <taxon>Alphaproteobacteria</taxon>
        <taxon>Hyphomicrobiales</taxon>
        <taxon>Rhizobiaceae</taxon>
        <taxon>Rhizobium/Agrobacterium group</taxon>
        <taxon>Neorhizobium</taxon>
    </lineage>
</organism>
<evidence type="ECO:0008006" key="4">
    <source>
        <dbReference type="Google" id="ProtNLM"/>
    </source>
</evidence>
<keyword evidence="3" id="KW-1185">Reference proteome</keyword>
<comment type="caution">
    <text evidence="2">The sequence shown here is derived from an EMBL/GenBank/DDBJ whole genome shotgun (WGS) entry which is preliminary data.</text>
</comment>
<evidence type="ECO:0000256" key="1">
    <source>
        <dbReference type="SAM" id="SignalP"/>
    </source>
</evidence>
<reference evidence="2 3" key="1">
    <citation type="submission" date="2019-06" db="EMBL/GenBank/DDBJ databases">
        <title>Sorghum-associated microbial communities from plants grown in Nebraska, USA.</title>
        <authorList>
            <person name="Schachtman D."/>
        </authorList>
    </citation>
    <scope>NUCLEOTIDE SEQUENCE [LARGE SCALE GENOMIC DNA]</scope>
    <source>
        <strain evidence="2 3">1225</strain>
    </source>
</reference>
<dbReference type="OrthoDB" id="8370383at2"/>
<gene>
    <name evidence="2" type="ORF">FHW37_102888</name>
</gene>
<dbReference type="EMBL" id="VIWP01000002">
    <property type="protein sequence ID" value="TWF57246.1"/>
    <property type="molecule type" value="Genomic_DNA"/>
</dbReference>
<name>A0A561R3N3_9HYPH</name>
<dbReference type="PROSITE" id="PS51257">
    <property type="entry name" value="PROKAR_LIPOPROTEIN"/>
    <property type="match status" value="1"/>
</dbReference>
<evidence type="ECO:0000313" key="3">
    <source>
        <dbReference type="Proteomes" id="UP000320653"/>
    </source>
</evidence>
<feature type="signal peptide" evidence="1">
    <location>
        <begin position="1"/>
        <end position="20"/>
    </location>
</feature>
<protein>
    <recommendedName>
        <fullName evidence="4">Secreted protein</fullName>
    </recommendedName>
</protein>
<keyword evidence="1" id="KW-0732">Signal</keyword>
<evidence type="ECO:0000313" key="2">
    <source>
        <dbReference type="EMBL" id="TWF57246.1"/>
    </source>
</evidence>
<proteinExistence type="predicted"/>
<dbReference type="AlphaFoldDB" id="A0A561R3N3"/>
<dbReference type="Proteomes" id="UP000320653">
    <property type="component" value="Unassembled WGS sequence"/>
</dbReference>